<dbReference type="EMBL" id="JACGCM010000243">
    <property type="protein sequence ID" value="KAF6174773.1"/>
    <property type="molecule type" value="Genomic_DNA"/>
</dbReference>
<dbReference type="InterPro" id="IPR001646">
    <property type="entry name" value="5peptide_repeat"/>
</dbReference>
<dbReference type="SUPFAM" id="SSF141571">
    <property type="entry name" value="Pentapeptide repeat-like"/>
    <property type="match status" value="1"/>
</dbReference>
<sequence length="584" mass="66366">MIHDSNDSRFTDFCENDLPYDLTTMPERCEFTGANLHGALLAGANLQSANLQDACLTDCSFCGADLRSAHLQTADLSKANLEGANLEGANLKGAKLIGANLHNANLQRAYLRHVDLRDALSFYLGKFSVGPLINILTLYTDSELKEQNGHKEWFMLNEKYSKSFNYVVLGVFSEFGGHTTEWCEFAGGYQMTTKDIIIGDVLRYKELDVQFLFMNLRTALVKIEKIEEDLGRNDKVGEKCMDMDQENRARLKKKVVEVSDEERTRTNLEHEPQPSDREECAGGGGEGERKRERWILLEEYLGEMTEQELPMEGILVHPEQIKKGFKLPLRADQKKFLNFYDVAPGNYEFDPKDPEELLKRKNFYLAAKEVDRNSKVLEKLCNLKTNYFRRIDSLVANQEEVEELFYEVGLKISRAKGYEVPLIDGKMSLKAGSGKKSFPSKLKTKAVRNFKDFEEEALQTIKSYAAGTTTLESHRTMNKILSIRRSMEVENSKILAEANAEADRINIDSLKRMKANFSGQFDLMEERKDFYKGLTATAGATFVDSDAEKEVIENEVLTPALLEGSARYYDSWFTCEAFFSHSTP</sequence>
<protein>
    <submittedName>
        <fullName evidence="2">Uncharacterized protein</fullName>
    </submittedName>
</protein>
<dbReference type="Proteomes" id="UP000541444">
    <property type="component" value="Unassembled WGS sequence"/>
</dbReference>
<evidence type="ECO:0000256" key="1">
    <source>
        <dbReference type="SAM" id="MobiDB-lite"/>
    </source>
</evidence>
<dbReference type="Gene3D" id="2.160.20.80">
    <property type="entry name" value="E3 ubiquitin-protein ligase SopA"/>
    <property type="match status" value="1"/>
</dbReference>
<evidence type="ECO:0000313" key="2">
    <source>
        <dbReference type="EMBL" id="KAF6174773.1"/>
    </source>
</evidence>
<evidence type="ECO:0000313" key="3">
    <source>
        <dbReference type="Proteomes" id="UP000541444"/>
    </source>
</evidence>
<name>A0A7J7P631_9MAGN</name>
<proteinExistence type="predicted"/>
<reference evidence="2 3" key="1">
    <citation type="journal article" date="2020" name="IScience">
        <title>Genome Sequencing of the Endangered Kingdonia uniflora (Circaeasteraceae, Ranunculales) Reveals Potential Mechanisms of Evolutionary Specialization.</title>
        <authorList>
            <person name="Sun Y."/>
            <person name="Deng T."/>
            <person name="Zhang A."/>
            <person name="Moore M.J."/>
            <person name="Landis J.B."/>
            <person name="Lin N."/>
            <person name="Zhang H."/>
            <person name="Zhang X."/>
            <person name="Huang J."/>
            <person name="Zhang X."/>
            <person name="Sun H."/>
            <person name="Wang H."/>
        </authorList>
    </citation>
    <scope>NUCLEOTIDE SEQUENCE [LARGE SCALE GENOMIC DNA]</scope>
    <source>
        <strain evidence="2">TB1705</strain>
        <tissue evidence="2">Leaf</tissue>
    </source>
</reference>
<feature type="region of interest" description="Disordered" evidence="1">
    <location>
        <begin position="258"/>
        <end position="287"/>
    </location>
</feature>
<gene>
    <name evidence="2" type="ORF">GIB67_031297</name>
</gene>
<comment type="caution">
    <text evidence="2">The sequence shown here is derived from an EMBL/GenBank/DDBJ whole genome shotgun (WGS) entry which is preliminary data.</text>
</comment>
<dbReference type="Pfam" id="PF00805">
    <property type="entry name" value="Pentapeptide"/>
    <property type="match status" value="2"/>
</dbReference>
<organism evidence="2 3">
    <name type="scientific">Kingdonia uniflora</name>
    <dbReference type="NCBI Taxonomy" id="39325"/>
    <lineage>
        <taxon>Eukaryota</taxon>
        <taxon>Viridiplantae</taxon>
        <taxon>Streptophyta</taxon>
        <taxon>Embryophyta</taxon>
        <taxon>Tracheophyta</taxon>
        <taxon>Spermatophyta</taxon>
        <taxon>Magnoliopsida</taxon>
        <taxon>Ranunculales</taxon>
        <taxon>Circaeasteraceae</taxon>
        <taxon>Kingdonia</taxon>
    </lineage>
</organism>
<dbReference type="PANTHER" id="PTHR14136">
    <property type="entry name" value="BTB_POZ DOMAIN-CONTAINING PROTEIN KCTD9"/>
    <property type="match status" value="1"/>
</dbReference>
<dbReference type="AlphaFoldDB" id="A0A7J7P631"/>
<keyword evidence="3" id="KW-1185">Reference proteome</keyword>
<dbReference type="InterPro" id="IPR051082">
    <property type="entry name" value="Pentapeptide-BTB/POZ_domain"/>
</dbReference>
<accession>A0A7J7P631</accession>
<dbReference type="PANTHER" id="PTHR14136:SF17">
    <property type="entry name" value="BTB_POZ DOMAIN-CONTAINING PROTEIN KCTD9"/>
    <property type="match status" value="1"/>
</dbReference>
<dbReference type="OrthoDB" id="2414723at2759"/>